<keyword evidence="1" id="KW-0812">Transmembrane</keyword>
<feature type="transmembrane region" description="Helical" evidence="1">
    <location>
        <begin position="64"/>
        <end position="88"/>
    </location>
</feature>
<feature type="transmembrane region" description="Helical" evidence="1">
    <location>
        <begin position="20"/>
        <end position="44"/>
    </location>
</feature>
<dbReference type="RefSeq" id="WP_139193898.1">
    <property type="nucleotide sequence ID" value="NZ_FOCO01000002.1"/>
</dbReference>
<dbReference type="AlphaFoldDB" id="A0A1H8B1E9"/>
<protein>
    <submittedName>
        <fullName evidence="2">Uncharacterized protein</fullName>
    </submittedName>
</protein>
<keyword evidence="1" id="KW-0472">Membrane</keyword>
<dbReference type="Proteomes" id="UP000183002">
    <property type="component" value="Unassembled WGS sequence"/>
</dbReference>
<dbReference type="STRING" id="1077947.SAMN05216227_100280"/>
<dbReference type="EMBL" id="FOCO01000002">
    <property type="protein sequence ID" value="SEM76586.1"/>
    <property type="molecule type" value="Genomic_DNA"/>
</dbReference>
<dbReference type="OrthoDB" id="7644678at2"/>
<evidence type="ECO:0000256" key="1">
    <source>
        <dbReference type="SAM" id="Phobius"/>
    </source>
</evidence>
<reference evidence="2 3" key="1">
    <citation type="submission" date="2016-10" db="EMBL/GenBank/DDBJ databases">
        <authorList>
            <person name="de Groot N.N."/>
        </authorList>
    </citation>
    <scope>NUCLEOTIDE SEQUENCE [LARGE SCALE GENOMIC DNA]</scope>
    <source>
        <strain evidence="2 3">CGMCC 1.10836</strain>
    </source>
</reference>
<proteinExistence type="predicted"/>
<organism evidence="2 3">
    <name type="scientific">Pseudorhodobacter antarcticus</name>
    <dbReference type="NCBI Taxonomy" id="1077947"/>
    <lineage>
        <taxon>Bacteria</taxon>
        <taxon>Pseudomonadati</taxon>
        <taxon>Pseudomonadota</taxon>
        <taxon>Alphaproteobacteria</taxon>
        <taxon>Rhodobacterales</taxon>
        <taxon>Paracoccaceae</taxon>
        <taxon>Pseudorhodobacter</taxon>
    </lineage>
</organism>
<keyword evidence="1" id="KW-1133">Transmembrane helix</keyword>
<accession>A0A1H8B1E9</accession>
<sequence length="292" mass="30863">MAKTSRVVKGANALLYFGPLLAGLGGFGWSVVPVFAIIFMLWLVVMRPQDFPRRWSDWLRAAPLVAVAARTAVQLLLVLMCFGIGRGLGGVMNAMPPLPMMLPISLSLLAIPLARLVWDPWHVEALDEKLQAALTKVEGGVGGDRAYADAVLTPLLGLPDTTSEAVLDHHLSALRALVDETMTFSVLLDRVAAGGAPGAGRRALMVMASDGAALDRMGITNAPGRAMQALGADPELISRMAERLTHALRQDPDIWPDCPSVAYLEGLAALLPGAAPAITALEAEIVAQAPQT</sequence>
<evidence type="ECO:0000313" key="2">
    <source>
        <dbReference type="EMBL" id="SEM76586.1"/>
    </source>
</evidence>
<gene>
    <name evidence="2" type="ORF">SAMN05216227_100280</name>
</gene>
<keyword evidence="3" id="KW-1185">Reference proteome</keyword>
<evidence type="ECO:0000313" key="3">
    <source>
        <dbReference type="Proteomes" id="UP000183002"/>
    </source>
</evidence>
<name>A0A1H8B1E9_9RHOB</name>